<dbReference type="InterPro" id="IPR003594">
    <property type="entry name" value="HATPase_dom"/>
</dbReference>
<dbReference type="HOGENOM" id="CLU_030485_0_0_11"/>
<dbReference type="GO" id="GO:0016791">
    <property type="term" value="F:phosphatase activity"/>
    <property type="evidence" value="ECO:0007669"/>
    <property type="project" value="TreeGrafter"/>
</dbReference>
<feature type="domain" description="PAC" evidence="3">
    <location>
        <begin position="86"/>
        <end position="142"/>
    </location>
</feature>
<dbReference type="AlphaFoldDB" id="R4MFZ1"/>
<reference evidence="6 7" key="1">
    <citation type="journal article" date="2013" name="Genome Announc.">
        <title>Whole-Genome Sequences of Four Clinical Isolates of Mycobacterium tuberculosis from Tamil Nadu, South India.</title>
        <authorList>
            <person name="Narayanan S."/>
            <person name="Deshpande U."/>
        </authorList>
    </citation>
    <scope>NUCLEOTIDE SEQUENCE [LARGE SCALE GENOMIC DNA]</scope>
    <source>
        <strain evidence="6 7">CAS/NITR204</strain>
    </source>
</reference>
<feature type="compositionally biased region" description="Low complexity" evidence="2">
    <location>
        <begin position="639"/>
        <end position="650"/>
    </location>
</feature>
<dbReference type="InterPro" id="IPR002645">
    <property type="entry name" value="STAS_dom"/>
</dbReference>
<dbReference type="InterPro" id="IPR000014">
    <property type="entry name" value="PAS"/>
</dbReference>
<dbReference type="Gene3D" id="3.30.565.10">
    <property type="entry name" value="Histidine kinase-like ATPase, C-terminal domain"/>
    <property type="match status" value="1"/>
</dbReference>
<dbReference type="Gene3D" id="3.30.450.20">
    <property type="entry name" value="PAS domain"/>
    <property type="match status" value="1"/>
</dbReference>
<feature type="domain" description="PPM-type phosphatase" evidence="5">
    <location>
        <begin position="177"/>
        <end position="395"/>
    </location>
</feature>
<dbReference type="Pfam" id="PF07228">
    <property type="entry name" value="SpoIIE"/>
    <property type="match status" value="1"/>
</dbReference>
<dbReference type="InterPro" id="IPR000700">
    <property type="entry name" value="PAS-assoc_C"/>
</dbReference>
<dbReference type="InterPro" id="IPR052016">
    <property type="entry name" value="Bact_Sigma-Reg"/>
</dbReference>
<dbReference type="InterPro" id="IPR001932">
    <property type="entry name" value="PPM-type_phosphatase-like_dom"/>
</dbReference>
<feature type="compositionally biased region" description="Basic and acidic residues" evidence="2">
    <location>
        <begin position="669"/>
        <end position="681"/>
    </location>
</feature>
<dbReference type="PANTHER" id="PTHR43156:SF2">
    <property type="entry name" value="STAGE II SPORULATION PROTEIN E"/>
    <property type="match status" value="1"/>
</dbReference>
<dbReference type="SUPFAM" id="SSF55785">
    <property type="entry name" value="PYP-like sensor domain (PAS domain)"/>
    <property type="match status" value="1"/>
</dbReference>
<evidence type="ECO:0000313" key="7">
    <source>
        <dbReference type="Proteomes" id="UP000013548"/>
    </source>
</evidence>
<gene>
    <name evidence="6" type="ORF">J113_09490</name>
</gene>
<protein>
    <submittedName>
        <fullName evidence="6">Regulator of sigma subunit, anti-anti-sigma factor RsbU</fullName>
    </submittedName>
</protein>
<organism evidence="6 7">
    <name type="scientific">Mycobacterium tuberculosis CAS/NITR204</name>
    <dbReference type="NCBI Taxonomy" id="1310114"/>
    <lineage>
        <taxon>Bacteria</taxon>
        <taxon>Bacillati</taxon>
        <taxon>Actinomycetota</taxon>
        <taxon>Actinomycetes</taxon>
        <taxon>Mycobacteriales</taxon>
        <taxon>Mycobacteriaceae</taxon>
        <taxon>Mycobacterium</taxon>
        <taxon>Mycobacterium tuberculosis complex</taxon>
    </lineage>
</organism>
<dbReference type="BioCyc" id="MTUB1310114:G13A2-1415-MONOMER"/>
<dbReference type="Gene3D" id="3.30.750.24">
    <property type="entry name" value="STAS domain"/>
    <property type="match status" value="1"/>
</dbReference>
<dbReference type="SUPFAM" id="SSF52091">
    <property type="entry name" value="SpoIIaa-like"/>
    <property type="match status" value="1"/>
</dbReference>
<dbReference type="SUPFAM" id="SSF55874">
    <property type="entry name" value="ATPase domain of HSP90 chaperone/DNA topoisomerase II/histidine kinase"/>
    <property type="match status" value="1"/>
</dbReference>
<dbReference type="KEGG" id="mtuc:J113_09490"/>
<dbReference type="NCBIfam" id="TIGR00229">
    <property type="entry name" value="sensory_box"/>
    <property type="match status" value="1"/>
</dbReference>
<keyword evidence="1" id="KW-0378">Hydrolase</keyword>
<dbReference type="InterPro" id="IPR036890">
    <property type="entry name" value="HATPase_C_sf"/>
</dbReference>
<dbReference type="Pfam" id="PF13581">
    <property type="entry name" value="HATPase_c_2"/>
    <property type="match status" value="1"/>
</dbReference>
<proteinExistence type="predicted"/>
<feature type="domain" description="STAS" evidence="4">
    <location>
        <begin position="558"/>
        <end position="625"/>
    </location>
</feature>
<evidence type="ECO:0000259" key="4">
    <source>
        <dbReference type="PROSITE" id="PS50801"/>
    </source>
</evidence>
<sequence length="689" mass="73991">MAAEMDWDKTVGAAEDVRRIFEHIPAILVGLEGPDHRFVAVNAAYRGFSPLLDTVGQPAREVYPELEGQQIYEMLDRVYQTGEPQSGSEWRLQTDYDGSGVEERYFDFVVTPRRRADGSIEGVQLIVDDVTSRVRARQAAEARVEELSERYRNVRDSATVMQQALLAASVPVVPGADIAAEYLVAAEDAAVGDWFDALALGDRLVLVVGDVVGHGVEAAAVMSQLRTALRMQISAGYTVVEALEAVDRFHKQVPGSKSATMCVGSLDFTSGEFQYCTAGHPPPLLVTADASARYVEPTGAGPLGSGTGFPVRSEVLNIGDAILFYTDGLIERPGRPLEASTAEFADLAASIASGSGGFVLDAPARPIDRLCSDTLELLLRSTGYNDDVTLLAMQRRAPTPPLHITLDATINAARTVRAQLREWLAEIGADHSDIADIVHAISEFVENAVEHGYATDVSKGIVVEAALAGDGNVRASVIDRGQWKDHRDGARGRGRGLAMAEALVSEARIMHGAGGTTATLTHRLSRPARFVTDTMVRRAAFQQTIDSEFVSLVESGRIVVRGDVDSTTAATLDRQIAVESRSGIAPVTIDLSAVTHLGSAGVGALAAACDRARKQGTECVLVAPRGTRRTMSCRWSSCPLSAPTPRTSSPRSRRLNEPARAFRRPSPARVHDTTWHNRESFGETLGGSK</sequence>
<dbReference type="PROSITE" id="PS51746">
    <property type="entry name" value="PPM_2"/>
    <property type="match status" value="1"/>
</dbReference>
<dbReference type="Pfam" id="PF08448">
    <property type="entry name" value="PAS_4"/>
    <property type="match status" value="1"/>
</dbReference>
<dbReference type="Proteomes" id="UP000013548">
    <property type="component" value="Chromosome"/>
</dbReference>
<dbReference type="InterPro" id="IPR036513">
    <property type="entry name" value="STAS_dom_sf"/>
</dbReference>
<dbReference type="Gene3D" id="3.60.40.10">
    <property type="entry name" value="PPM-type phosphatase domain"/>
    <property type="match status" value="1"/>
</dbReference>
<dbReference type="SMART" id="SM00331">
    <property type="entry name" value="PP2C_SIG"/>
    <property type="match status" value="1"/>
</dbReference>
<evidence type="ECO:0000256" key="2">
    <source>
        <dbReference type="SAM" id="MobiDB-lite"/>
    </source>
</evidence>
<evidence type="ECO:0000313" key="6">
    <source>
        <dbReference type="EMBL" id="AGL26851.1"/>
    </source>
</evidence>
<dbReference type="CDD" id="cd07043">
    <property type="entry name" value="STAS_anti-anti-sigma_factors"/>
    <property type="match status" value="1"/>
</dbReference>
<dbReference type="PROSITE" id="PS50801">
    <property type="entry name" value="STAS"/>
    <property type="match status" value="1"/>
</dbReference>
<evidence type="ECO:0000259" key="3">
    <source>
        <dbReference type="PROSITE" id="PS50113"/>
    </source>
</evidence>
<evidence type="ECO:0000256" key="1">
    <source>
        <dbReference type="ARBA" id="ARBA00022801"/>
    </source>
</evidence>
<dbReference type="Pfam" id="PF01740">
    <property type="entry name" value="STAS"/>
    <property type="match status" value="1"/>
</dbReference>
<dbReference type="InterPro" id="IPR035965">
    <property type="entry name" value="PAS-like_dom_sf"/>
</dbReference>
<name>R4MFZ1_MYCTX</name>
<evidence type="ECO:0000259" key="5">
    <source>
        <dbReference type="PROSITE" id="PS51746"/>
    </source>
</evidence>
<dbReference type="InterPro" id="IPR013656">
    <property type="entry name" value="PAS_4"/>
</dbReference>
<dbReference type="CDD" id="cd16936">
    <property type="entry name" value="HATPase_RsbW-like"/>
    <property type="match status" value="1"/>
</dbReference>
<dbReference type="PATRIC" id="fig|1310114.3.peg.1993"/>
<dbReference type="PANTHER" id="PTHR43156">
    <property type="entry name" value="STAGE II SPORULATION PROTEIN E-RELATED"/>
    <property type="match status" value="1"/>
</dbReference>
<feature type="region of interest" description="Disordered" evidence="2">
    <location>
        <begin position="633"/>
        <end position="689"/>
    </location>
</feature>
<accession>R4MFZ1</accession>
<dbReference type="InterPro" id="IPR036457">
    <property type="entry name" value="PPM-type-like_dom_sf"/>
</dbReference>
<dbReference type="PROSITE" id="PS50113">
    <property type="entry name" value="PAC"/>
    <property type="match status" value="1"/>
</dbReference>
<dbReference type="EMBL" id="CP005386">
    <property type="protein sequence ID" value="AGL26851.1"/>
    <property type="molecule type" value="Genomic_DNA"/>
</dbReference>